<name>F7GFE9_MONDO</name>
<sequence length="91" mass="10766">MEFKIKKIEEENDMISLKKMMEKLRLLKTQLEMNKIISKMISEVSDINPYWDSLNMLLRKYSTMLKLVKMFEGKTNVSKSTGPHPKRDSQP</sequence>
<dbReference type="InParanoid" id="F7GFE9"/>
<evidence type="ECO:0000256" key="3">
    <source>
        <dbReference type="ARBA" id="ARBA00022837"/>
    </source>
</evidence>
<evidence type="ECO:0000256" key="2">
    <source>
        <dbReference type="ARBA" id="ARBA00022737"/>
    </source>
</evidence>
<evidence type="ECO:0000256" key="1">
    <source>
        <dbReference type="ARBA" id="ARBA00022723"/>
    </source>
</evidence>
<evidence type="ECO:0000313" key="6">
    <source>
        <dbReference type="Proteomes" id="UP000002280"/>
    </source>
</evidence>
<dbReference type="Pfam" id="PF21008">
    <property type="entry name" value="AIF-1"/>
    <property type="match status" value="1"/>
</dbReference>
<reference evidence="5 6" key="1">
    <citation type="journal article" date="2007" name="Nature">
        <title>Genome of the marsupial Monodelphis domestica reveals innovation in non-coding sequences.</title>
        <authorList>
            <person name="Mikkelsen T.S."/>
            <person name="Wakefield M.J."/>
            <person name="Aken B."/>
            <person name="Amemiya C.T."/>
            <person name="Chang J.L."/>
            <person name="Duke S."/>
            <person name="Garber M."/>
            <person name="Gentles A.J."/>
            <person name="Goodstadt L."/>
            <person name="Heger A."/>
            <person name="Jurka J."/>
            <person name="Kamal M."/>
            <person name="Mauceli E."/>
            <person name="Searle S.M."/>
            <person name="Sharpe T."/>
            <person name="Baker M.L."/>
            <person name="Batzer M.A."/>
            <person name="Benos P.V."/>
            <person name="Belov K."/>
            <person name="Clamp M."/>
            <person name="Cook A."/>
            <person name="Cuff J."/>
            <person name="Das R."/>
            <person name="Davidow L."/>
            <person name="Deakin J.E."/>
            <person name="Fazzari M.J."/>
            <person name="Glass J.L."/>
            <person name="Grabherr M."/>
            <person name="Greally J.M."/>
            <person name="Gu W."/>
            <person name="Hore T.A."/>
            <person name="Huttley G.A."/>
            <person name="Kleber M."/>
            <person name="Jirtle R.L."/>
            <person name="Koina E."/>
            <person name="Lee J.T."/>
            <person name="Mahony S."/>
            <person name="Marra M.A."/>
            <person name="Miller R.D."/>
            <person name="Nicholls R.D."/>
            <person name="Oda M."/>
            <person name="Papenfuss A.T."/>
            <person name="Parra Z.E."/>
            <person name="Pollock D.D."/>
            <person name="Ray D.A."/>
            <person name="Schein J.E."/>
            <person name="Speed T.P."/>
            <person name="Thompson K."/>
            <person name="VandeBerg J.L."/>
            <person name="Wade C.M."/>
            <person name="Walker J.A."/>
            <person name="Waters P.D."/>
            <person name="Webber C."/>
            <person name="Weidman J.R."/>
            <person name="Xie X."/>
            <person name="Zody M.C."/>
            <person name="Baldwin J."/>
            <person name="Abdouelleil A."/>
            <person name="Abdulkadir J."/>
            <person name="Abebe A."/>
            <person name="Abera B."/>
            <person name="Abreu J."/>
            <person name="Acer S.C."/>
            <person name="Aftuck L."/>
            <person name="Alexander A."/>
            <person name="An P."/>
            <person name="Anderson E."/>
            <person name="Anderson S."/>
            <person name="Arachi H."/>
            <person name="Azer M."/>
            <person name="Bachantsang P."/>
            <person name="Barry A."/>
            <person name="Bayul T."/>
            <person name="Berlin A."/>
            <person name="Bessette D."/>
            <person name="Bloom T."/>
            <person name="Bloom T."/>
            <person name="Boguslavskiy L."/>
            <person name="Bonnet C."/>
            <person name="Boukhgalter B."/>
            <person name="Bourzgui I."/>
            <person name="Brown A."/>
            <person name="Cahill P."/>
            <person name="Channer S."/>
            <person name="Cheshatsang Y."/>
            <person name="Chuda L."/>
            <person name="Citroen M."/>
            <person name="Collymore A."/>
            <person name="Cooke P."/>
            <person name="Costello M."/>
            <person name="D'Aco K."/>
            <person name="Daza R."/>
            <person name="De Haan G."/>
            <person name="DeGray S."/>
            <person name="DeMaso C."/>
            <person name="Dhargay N."/>
            <person name="Dooley K."/>
            <person name="Dooley E."/>
            <person name="Doricent M."/>
            <person name="Dorje P."/>
            <person name="Dorjee K."/>
            <person name="Dupes A."/>
            <person name="Elong R."/>
            <person name="Falk J."/>
            <person name="Farina A."/>
            <person name="Faro S."/>
            <person name="Ferguson D."/>
            <person name="Fisher S."/>
            <person name="Foley C.D."/>
            <person name="Franke A."/>
            <person name="Friedrich D."/>
            <person name="Gadbois L."/>
            <person name="Gearin G."/>
            <person name="Gearin C.R."/>
            <person name="Giannoukos G."/>
            <person name="Goode T."/>
            <person name="Graham J."/>
            <person name="Grandbois E."/>
            <person name="Grewal S."/>
            <person name="Gyaltsen K."/>
            <person name="Hafez N."/>
            <person name="Hagos B."/>
            <person name="Hall J."/>
            <person name="Henson C."/>
            <person name="Hollinger A."/>
            <person name="Honan T."/>
            <person name="Huard M.D."/>
            <person name="Hughes L."/>
            <person name="Hurhula B."/>
            <person name="Husby M.E."/>
            <person name="Kamat A."/>
            <person name="Kanga B."/>
            <person name="Kashin S."/>
            <person name="Khazanovich D."/>
            <person name="Kisner P."/>
            <person name="Lance K."/>
            <person name="Lara M."/>
            <person name="Lee W."/>
            <person name="Lennon N."/>
            <person name="Letendre F."/>
            <person name="LeVine R."/>
            <person name="Lipovsky A."/>
            <person name="Liu X."/>
            <person name="Liu J."/>
            <person name="Liu S."/>
            <person name="Lokyitsang T."/>
            <person name="Lokyitsang Y."/>
            <person name="Lubonja R."/>
            <person name="Lui A."/>
            <person name="MacDonald P."/>
            <person name="Magnisalis V."/>
            <person name="Maru K."/>
            <person name="Matthews C."/>
            <person name="McCusker W."/>
            <person name="McDonough S."/>
            <person name="Mehta T."/>
            <person name="Meldrim J."/>
            <person name="Meneus L."/>
            <person name="Mihai O."/>
            <person name="Mihalev A."/>
            <person name="Mihova T."/>
            <person name="Mittelman R."/>
            <person name="Mlenga V."/>
            <person name="Montmayeur A."/>
            <person name="Mulrain L."/>
            <person name="Navidi A."/>
            <person name="Naylor J."/>
            <person name="Negash T."/>
            <person name="Nguyen T."/>
            <person name="Nguyen N."/>
            <person name="Nicol R."/>
            <person name="Norbu C."/>
            <person name="Norbu N."/>
            <person name="Novod N."/>
            <person name="O'Neill B."/>
            <person name="Osman S."/>
            <person name="Markiewicz E."/>
            <person name="Oyono O.L."/>
            <person name="Patti C."/>
            <person name="Phunkhang P."/>
            <person name="Pierre F."/>
            <person name="Priest M."/>
            <person name="Raghuraman S."/>
            <person name="Rege F."/>
            <person name="Reyes R."/>
            <person name="Rise C."/>
            <person name="Rogov P."/>
            <person name="Ross K."/>
            <person name="Ryan E."/>
            <person name="Settipalli S."/>
            <person name="Shea T."/>
            <person name="Sherpa N."/>
            <person name="Shi L."/>
            <person name="Shih D."/>
            <person name="Sparrow T."/>
            <person name="Spaulding J."/>
            <person name="Stalker J."/>
            <person name="Stange-Thomann N."/>
            <person name="Stavropoulos S."/>
            <person name="Stone C."/>
            <person name="Strader C."/>
            <person name="Tesfaye S."/>
            <person name="Thomson T."/>
            <person name="Thoulutsang Y."/>
            <person name="Thoulutsang D."/>
            <person name="Topham K."/>
            <person name="Topping I."/>
            <person name="Tsamla T."/>
            <person name="Vassiliev H."/>
            <person name="Vo A."/>
            <person name="Wangchuk T."/>
            <person name="Wangdi T."/>
            <person name="Weiand M."/>
            <person name="Wilkinson J."/>
            <person name="Wilson A."/>
            <person name="Yadav S."/>
            <person name="Young G."/>
            <person name="Yu Q."/>
            <person name="Zembek L."/>
            <person name="Zhong D."/>
            <person name="Zimmer A."/>
            <person name="Zwirko Z."/>
            <person name="Jaffe D.B."/>
            <person name="Alvarez P."/>
            <person name="Brockman W."/>
            <person name="Butler J."/>
            <person name="Chin C."/>
            <person name="Gnerre S."/>
            <person name="MacCallum I."/>
            <person name="Graves J.A."/>
            <person name="Ponting C.P."/>
            <person name="Breen M."/>
            <person name="Samollow P.B."/>
            <person name="Lander E.S."/>
            <person name="Lindblad-Toh K."/>
        </authorList>
    </citation>
    <scope>NUCLEOTIDE SEQUENCE [LARGE SCALE GENOMIC DNA]</scope>
</reference>
<keyword evidence="6" id="KW-1185">Reference proteome</keyword>
<protein>
    <recommendedName>
        <fullName evidence="4">Allograft inflammatory factor 1-like EF-hand domain-containing protein</fullName>
    </recommendedName>
</protein>
<dbReference type="PANTHER" id="PTHR10356">
    <property type="entry name" value="ALLOGRAFT INFLAMMATORY FACTOR-1"/>
    <property type="match status" value="1"/>
</dbReference>
<organism evidence="5 6">
    <name type="scientific">Monodelphis domestica</name>
    <name type="common">Gray short-tailed opossum</name>
    <dbReference type="NCBI Taxonomy" id="13616"/>
    <lineage>
        <taxon>Eukaryota</taxon>
        <taxon>Metazoa</taxon>
        <taxon>Chordata</taxon>
        <taxon>Craniata</taxon>
        <taxon>Vertebrata</taxon>
        <taxon>Euteleostomi</taxon>
        <taxon>Mammalia</taxon>
        <taxon>Metatheria</taxon>
        <taxon>Didelphimorphia</taxon>
        <taxon>Didelphidae</taxon>
        <taxon>Monodelphis</taxon>
    </lineage>
</organism>
<keyword evidence="1" id="KW-0479">Metal-binding</keyword>
<keyword evidence="2" id="KW-0677">Repeat</keyword>
<evidence type="ECO:0000259" key="4">
    <source>
        <dbReference type="Pfam" id="PF21008"/>
    </source>
</evidence>
<feature type="domain" description="Allograft inflammatory factor 1-like EF-hand" evidence="4">
    <location>
        <begin position="1"/>
        <end position="88"/>
    </location>
</feature>
<reference evidence="5" key="3">
    <citation type="submission" date="2025-09" db="UniProtKB">
        <authorList>
            <consortium name="Ensembl"/>
        </authorList>
    </citation>
    <scope>IDENTIFICATION</scope>
</reference>
<dbReference type="GO" id="GO:0097178">
    <property type="term" value="P:ruffle assembly"/>
    <property type="evidence" value="ECO:0000318"/>
    <property type="project" value="GO_Central"/>
</dbReference>
<dbReference type="InterPro" id="IPR049025">
    <property type="entry name" value="AIF-1_EF_pair"/>
</dbReference>
<dbReference type="Proteomes" id="UP000002280">
    <property type="component" value="Chromosome 8"/>
</dbReference>
<dbReference type="Ensembl" id="ENSMODT00000035886.2">
    <property type="protein sequence ID" value="ENSMODP00000034299.2"/>
    <property type="gene ID" value="ENSMODG00000024483.2"/>
</dbReference>
<dbReference type="InterPro" id="IPR042433">
    <property type="entry name" value="AIF1/AIF1L"/>
</dbReference>
<dbReference type="HOGENOM" id="CLU_134149_1_1_1"/>
<evidence type="ECO:0000313" key="5">
    <source>
        <dbReference type="Ensembl" id="ENSMODP00000034299.2"/>
    </source>
</evidence>
<dbReference type="Bgee" id="ENSMODG00000024483">
    <property type="expression patterns" value="Expressed in liver and 6 other cell types or tissues"/>
</dbReference>
<dbReference type="STRING" id="13616.ENSMODP00000034299"/>
<dbReference type="GeneTree" id="ENSGT00390000013846"/>
<keyword evidence="3" id="KW-0106">Calcium</keyword>
<dbReference type="AlphaFoldDB" id="F7GFE9"/>
<dbReference type="GO" id="GO:0051015">
    <property type="term" value="F:actin filament binding"/>
    <property type="evidence" value="ECO:0000318"/>
    <property type="project" value="GO_Central"/>
</dbReference>
<dbReference type="GO" id="GO:0005509">
    <property type="term" value="F:calcium ion binding"/>
    <property type="evidence" value="ECO:0000318"/>
    <property type="project" value="GO_Central"/>
</dbReference>
<dbReference type="GO" id="GO:0051017">
    <property type="term" value="P:actin filament bundle assembly"/>
    <property type="evidence" value="ECO:0000318"/>
    <property type="project" value="GO_Central"/>
</dbReference>
<dbReference type="eggNOG" id="KOG0027">
    <property type="taxonomic scope" value="Eukaryota"/>
</dbReference>
<dbReference type="PANTHER" id="PTHR10356:SF5">
    <property type="entry name" value="ALLOGRAFT INFLAMMATORY FACTOR 1-LIKE"/>
    <property type="match status" value="1"/>
</dbReference>
<proteinExistence type="predicted"/>
<accession>F7GFE9</accession>
<reference evidence="5" key="2">
    <citation type="submission" date="2025-08" db="UniProtKB">
        <authorList>
            <consortium name="Ensembl"/>
        </authorList>
    </citation>
    <scope>IDENTIFICATION</scope>
</reference>